<evidence type="ECO:0000313" key="2">
    <source>
        <dbReference type="EMBL" id="KKZ91369.1"/>
    </source>
</evidence>
<dbReference type="EMBL" id="NUEL01000030">
    <property type="protein sequence ID" value="PEJ06668.1"/>
    <property type="molecule type" value="Genomic_DNA"/>
</dbReference>
<feature type="transmembrane region" description="Helical" evidence="1">
    <location>
        <begin position="62"/>
        <end position="82"/>
    </location>
</feature>
<reference evidence="6 7" key="4">
    <citation type="submission" date="2017-09" db="EMBL/GenBank/DDBJ databases">
        <title>Large-scale bioinformatics analysis of Bacillus genomes uncovers conserved roles of natural products in bacterial physiology.</title>
        <authorList>
            <consortium name="Agbiome Team Llc"/>
            <person name="Bleich R.M."/>
            <person name="Grubbs K.J."/>
            <person name="Santa Maria K.C."/>
            <person name="Allen S.E."/>
            <person name="Farag S."/>
            <person name="Shank E.A."/>
            <person name="Bowers A."/>
        </authorList>
    </citation>
    <scope>NUCLEOTIDE SEQUENCE [LARGE SCALE GENOMIC DNA]</scope>
    <source>
        <strain evidence="3 6">AFS004017</strain>
        <strain evidence="4 7">AFS010764</strain>
    </source>
</reference>
<comment type="caution">
    <text evidence="2">The sequence shown here is derived from an EMBL/GenBank/DDBJ whole genome shotgun (WGS) entry which is preliminary data.</text>
</comment>
<sequence>MSMLETLSQMLVLGDAMDGLINTGNSFIAWMQRGAMVSTAIVFCWGAYLLIWGGERGRHKCIWWFLGGAAGLVIVMGCQYLAESVNSNVKFGQILFPFFWMK</sequence>
<dbReference type="Proteomes" id="UP000220045">
    <property type="component" value="Unassembled WGS sequence"/>
</dbReference>
<dbReference type="AlphaFoldDB" id="A0A0G8BWA8"/>
<reference evidence="5" key="2">
    <citation type="submission" date="2015-04" db="EMBL/GenBank/DDBJ databases">
        <title>Draft Genome Sequences of Eight Spore-Forming Food Isolates of Bacillus cereus Genome sequencing.</title>
        <authorList>
            <person name="Krawcyk A.O."/>
            <person name="de Jong A."/>
            <person name="Eijlander R.T."/>
            <person name="Berendsen E.M."/>
            <person name="Holsappel S."/>
            <person name="Wells-Bennik M."/>
            <person name="Kuipers O.P."/>
        </authorList>
    </citation>
    <scope>NUCLEOTIDE SEQUENCE [LARGE SCALE GENOMIC DNA]</scope>
    <source>
        <strain evidence="5">B4147</strain>
    </source>
</reference>
<dbReference type="EMBL" id="LCYN01000033">
    <property type="protein sequence ID" value="KKZ91369.1"/>
    <property type="molecule type" value="Genomic_DNA"/>
</dbReference>
<reference evidence="2" key="3">
    <citation type="submission" date="2015-04" db="EMBL/GenBank/DDBJ databases">
        <authorList>
            <person name="Syromyatnikov M.Y."/>
            <person name="Popov V.N."/>
        </authorList>
    </citation>
    <scope>NUCLEOTIDE SEQUENCE</scope>
    <source>
        <strain evidence="2">B4147</strain>
    </source>
</reference>
<keyword evidence="1" id="KW-0812">Transmembrane</keyword>
<keyword evidence="1" id="KW-0472">Membrane</keyword>
<feature type="transmembrane region" description="Helical" evidence="1">
    <location>
        <begin position="27"/>
        <end position="50"/>
    </location>
</feature>
<organism evidence="2 5">
    <name type="scientific">Bacillus wiedmannii</name>
    <dbReference type="NCBI Taxonomy" id="1890302"/>
    <lineage>
        <taxon>Bacteria</taxon>
        <taxon>Bacillati</taxon>
        <taxon>Bacillota</taxon>
        <taxon>Bacilli</taxon>
        <taxon>Bacillales</taxon>
        <taxon>Bacillaceae</taxon>
        <taxon>Bacillus</taxon>
        <taxon>Bacillus cereus group</taxon>
    </lineage>
</organism>
<dbReference type="EMBL" id="NUDL01000137">
    <property type="protein sequence ID" value="PEM44351.1"/>
    <property type="molecule type" value="Genomic_DNA"/>
</dbReference>
<keyword evidence="1" id="KW-1133">Transmembrane helix</keyword>
<reference evidence="2 5" key="1">
    <citation type="journal article" date="2015" name="Genome Announc.">
        <title>Next-Generation Whole-Genome Sequencing of Eight Strains of Bacillus cereus, Isolated from Food.</title>
        <authorList>
            <person name="Krawczyk A.O."/>
            <person name="de Jong A."/>
            <person name="Eijlander R.T."/>
            <person name="Berendsen E.M."/>
            <person name="Holsappel S."/>
            <person name="Wells-Bennik M.H."/>
            <person name="Kuipers O.P."/>
        </authorList>
    </citation>
    <scope>NUCLEOTIDE SEQUENCE [LARGE SCALE GENOMIC DNA]</scope>
    <source>
        <strain evidence="2 5">B4147</strain>
    </source>
</reference>
<evidence type="ECO:0000313" key="7">
    <source>
        <dbReference type="Proteomes" id="UP000220621"/>
    </source>
</evidence>
<evidence type="ECO:0000313" key="6">
    <source>
        <dbReference type="Proteomes" id="UP000220045"/>
    </source>
</evidence>
<proteinExistence type="predicted"/>
<dbReference type="Proteomes" id="UP000035350">
    <property type="component" value="Unassembled WGS sequence"/>
</dbReference>
<dbReference type="RefSeq" id="WP_000062187.1">
    <property type="nucleotide sequence ID" value="NZ_FMJI01000062.1"/>
</dbReference>
<dbReference type="Proteomes" id="UP000220621">
    <property type="component" value="Unassembled WGS sequence"/>
</dbReference>
<name>A0A0G8BWA8_9BACI</name>
<evidence type="ECO:0000313" key="3">
    <source>
        <dbReference type="EMBL" id="PEJ06668.1"/>
    </source>
</evidence>
<evidence type="ECO:0000256" key="1">
    <source>
        <dbReference type="SAM" id="Phobius"/>
    </source>
</evidence>
<accession>A0A0G8BWA8</accession>
<evidence type="ECO:0000313" key="5">
    <source>
        <dbReference type="Proteomes" id="UP000035350"/>
    </source>
</evidence>
<gene>
    <name evidence="2" type="ORF">B4147_5943</name>
    <name evidence="4" type="ORF">CN611_29035</name>
    <name evidence="3" type="ORF">CN684_18245</name>
</gene>
<accession>A0A2B5L4H1</accession>
<protein>
    <submittedName>
        <fullName evidence="2">Uncharacterized protein</fullName>
    </submittedName>
</protein>
<evidence type="ECO:0000313" key="4">
    <source>
        <dbReference type="EMBL" id="PEM44351.1"/>
    </source>
</evidence>
<dbReference type="PATRIC" id="fig|1396.433.peg.296"/>